<dbReference type="Pfam" id="PF00152">
    <property type="entry name" value="tRNA-synt_2"/>
    <property type="match status" value="2"/>
</dbReference>
<dbReference type="SUPFAM" id="SSF55681">
    <property type="entry name" value="Class II aaRS and biotin synthetases"/>
    <property type="match status" value="1"/>
</dbReference>
<dbReference type="NCBIfam" id="TIGR00499">
    <property type="entry name" value="lysS_bact"/>
    <property type="match status" value="1"/>
</dbReference>
<keyword evidence="3 7" id="KW-0547">Nucleotide-binding</keyword>
<keyword evidence="7" id="KW-0648">Protein biosynthesis</keyword>
<dbReference type="Pfam" id="PF01336">
    <property type="entry name" value="tRNA_anti-codon"/>
    <property type="match status" value="1"/>
</dbReference>
<keyword evidence="7" id="KW-0963">Cytoplasm</keyword>
<sequence length="589" mass="66240">MTSRLDSITRERLDKLSRLKELGIEAYPNTFSRSHSCLEAVKILEASEKVGSDAPDVTVAGRLVSRRGMGKINFLDIRDSSGKIQILCGKDHVKEGWDILAALDIGDFIGVTGKLLRTRSGEPTVGAVKLTLLAKSLQPLPEKWHGLQDTETRYRQRYLDLISNPDVRETFRARARIISGIRRYLDSHNFLEVETPVLQPAAGGAAARPFITHHNALDRDFYLRIALELHLKRLIVGGFDGVYEIGRIFRNEGISFKHNPEFTMLECYQAYADYRDVMETVETMVSGIVKDITGGYTVKFGENTLDFNPPWPRIDFRSELLKRSGVDFLAYHDVESLRQKMRELGIAVDPKKDKGKLLDELLSTYLEPDLVQPCFLVDYPIEMSPLAKTRPDEPRIVERFEAFAAGMEIANAFSELNDPLEQERRFKLQILYRNTEAQLSLLIAELIEEMQNQVAGLTHIDPVKVAGLAARAGALGTEIETQTTGNPSLKKIISTFREHIHEIEHKSGSLSDKNVTAFAENLAADMDEIRRGCGDEEEETIDEDFITALEYGMPPTGGLGIGIDRLTMVITNNQSIREVIFFPALKDKE</sequence>
<feature type="domain" description="Aminoacyl-transfer RNA synthetases class-II family profile" evidence="9">
    <location>
        <begin position="171"/>
        <end position="583"/>
    </location>
</feature>
<dbReference type="InterPro" id="IPR045864">
    <property type="entry name" value="aa-tRNA-synth_II/BPL/LPL"/>
</dbReference>
<keyword evidence="7 8" id="KW-0460">Magnesium</keyword>
<dbReference type="PROSITE" id="PS50862">
    <property type="entry name" value="AA_TRNA_LIGASE_II"/>
    <property type="match status" value="1"/>
</dbReference>
<dbReference type="InterPro" id="IPR004364">
    <property type="entry name" value="Aa-tRNA-synt_II"/>
</dbReference>
<dbReference type="GO" id="GO:0005829">
    <property type="term" value="C:cytosol"/>
    <property type="evidence" value="ECO:0007669"/>
    <property type="project" value="TreeGrafter"/>
</dbReference>
<dbReference type="Gene3D" id="2.40.50.140">
    <property type="entry name" value="Nucleic acid-binding proteins"/>
    <property type="match status" value="1"/>
</dbReference>
<dbReference type="InterPro" id="IPR018149">
    <property type="entry name" value="Lys-tRNA-synth_II_C"/>
</dbReference>
<reference evidence="10" key="1">
    <citation type="submission" date="2024-06" db="EMBL/GenBank/DDBJ databases">
        <title>A Novel Isolate, Dehalogenimonas sp. Strain 4OHTPN, Dechlorinates Aromatic 4 Hydroxy chlorothalonil by a Novel Reductive Dehalogenase.</title>
        <authorList>
            <person name="Liu G."/>
        </authorList>
    </citation>
    <scope>NUCLEOTIDE SEQUENCE</scope>
    <source>
        <strain evidence="10">4OHTPN</strain>
    </source>
</reference>
<evidence type="ECO:0000256" key="3">
    <source>
        <dbReference type="ARBA" id="ARBA00022741"/>
    </source>
</evidence>
<dbReference type="NCBIfam" id="NF001756">
    <property type="entry name" value="PRK00484.1"/>
    <property type="match status" value="1"/>
</dbReference>
<dbReference type="GO" id="GO:0000049">
    <property type="term" value="F:tRNA binding"/>
    <property type="evidence" value="ECO:0007669"/>
    <property type="project" value="TreeGrafter"/>
</dbReference>
<gene>
    <name evidence="7 10" type="primary">lysS</name>
    <name evidence="10" type="ORF">ABV300_07045</name>
</gene>
<dbReference type="InterPro" id="IPR044136">
    <property type="entry name" value="Lys-tRNA-ligase_II_N"/>
</dbReference>
<dbReference type="RefSeq" id="WP_353714172.1">
    <property type="nucleotide sequence ID" value="NZ_CP159307.1"/>
</dbReference>
<evidence type="ECO:0000313" key="10">
    <source>
        <dbReference type="EMBL" id="XCH32907.1"/>
    </source>
</evidence>
<comment type="cofactor">
    <cofactor evidence="7 8">
        <name>Mg(2+)</name>
        <dbReference type="ChEBI" id="CHEBI:18420"/>
    </cofactor>
    <text evidence="7 8">Binds 3 Mg(2+) ions per subunit.</text>
</comment>
<evidence type="ECO:0000256" key="6">
    <source>
        <dbReference type="ARBA" id="ARBA00048573"/>
    </source>
</evidence>
<feature type="binding site" evidence="7">
    <location>
        <position position="401"/>
    </location>
    <ligand>
        <name>Mg(2+)</name>
        <dbReference type="ChEBI" id="CHEBI:18420"/>
        <label>1</label>
    </ligand>
</feature>
<feature type="binding site" evidence="7">
    <location>
        <position position="408"/>
    </location>
    <ligand>
        <name>Mg(2+)</name>
        <dbReference type="ChEBI" id="CHEBI:18420"/>
        <label>1</label>
    </ligand>
</feature>
<dbReference type="HAMAP" id="MF_00252">
    <property type="entry name" value="Lys_tRNA_synth_class2"/>
    <property type="match status" value="1"/>
</dbReference>
<evidence type="ECO:0000256" key="2">
    <source>
        <dbReference type="ARBA" id="ARBA00022723"/>
    </source>
</evidence>
<dbReference type="EMBL" id="CP159307">
    <property type="protein sequence ID" value="XCH32907.1"/>
    <property type="molecule type" value="Genomic_DNA"/>
</dbReference>
<keyword evidence="2 7" id="KW-0479">Metal-binding</keyword>
<dbReference type="GO" id="GO:0005524">
    <property type="term" value="F:ATP binding"/>
    <property type="evidence" value="ECO:0007669"/>
    <property type="project" value="UniProtKB-UniRule"/>
</dbReference>
<evidence type="ECO:0000256" key="7">
    <source>
        <dbReference type="HAMAP-Rule" id="MF_00252"/>
    </source>
</evidence>
<dbReference type="InterPro" id="IPR006195">
    <property type="entry name" value="aa-tRNA-synth_II"/>
</dbReference>
<dbReference type="CDD" id="cd04322">
    <property type="entry name" value="LysRS_N"/>
    <property type="match status" value="1"/>
</dbReference>
<evidence type="ECO:0000256" key="1">
    <source>
        <dbReference type="ARBA" id="ARBA00022598"/>
    </source>
</evidence>
<comment type="subunit">
    <text evidence="7">Homodimer.</text>
</comment>
<dbReference type="GO" id="GO:0000287">
    <property type="term" value="F:magnesium ion binding"/>
    <property type="evidence" value="ECO:0007669"/>
    <property type="project" value="UniProtKB-UniRule"/>
</dbReference>
<keyword evidence="5 7" id="KW-0030">Aminoacyl-tRNA synthetase</keyword>
<dbReference type="EC" id="6.1.1.6" evidence="7"/>
<dbReference type="PANTHER" id="PTHR42918:SF15">
    <property type="entry name" value="LYSINE--TRNA LIGASE, CHLOROPLASTIC_MITOCHONDRIAL"/>
    <property type="match status" value="1"/>
</dbReference>
<evidence type="ECO:0000256" key="4">
    <source>
        <dbReference type="ARBA" id="ARBA00022840"/>
    </source>
</evidence>
<dbReference type="CDD" id="cd00775">
    <property type="entry name" value="LysRS_core"/>
    <property type="match status" value="1"/>
</dbReference>
<dbReference type="InterPro" id="IPR002313">
    <property type="entry name" value="Lys-tRNA-ligase_II"/>
</dbReference>
<comment type="catalytic activity">
    <reaction evidence="6 7 8">
        <text>tRNA(Lys) + L-lysine + ATP = L-lysyl-tRNA(Lys) + AMP + diphosphate</text>
        <dbReference type="Rhea" id="RHEA:20792"/>
        <dbReference type="Rhea" id="RHEA-COMP:9696"/>
        <dbReference type="Rhea" id="RHEA-COMP:9697"/>
        <dbReference type="ChEBI" id="CHEBI:30616"/>
        <dbReference type="ChEBI" id="CHEBI:32551"/>
        <dbReference type="ChEBI" id="CHEBI:33019"/>
        <dbReference type="ChEBI" id="CHEBI:78442"/>
        <dbReference type="ChEBI" id="CHEBI:78529"/>
        <dbReference type="ChEBI" id="CHEBI:456215"/>
        <dbReference type="EC" id="6.1.1.6"/>
    </reaction>
</comment>
<comment type="subcellular location">
    <subcellularLocation>
        <location evidence="7">Cytoplasm</location>
    </subcellularLocation>
</comment>
<evidence type="ECO:0000256" key="8">
    <source>
        <dbReference type="RuleBase" id="RU000336"/>
    </source>
</evidence>
<dbReference type="SUPFAM" id="SSF50249">
    <property type="entry name" value="Nucleic acid-binding proteins"/>
    <property type="match status" value="1"/>
</dbReference>
<accession>A0AAU8G915</accession>
<dbReference type="GO" id="GO:0004824">
    <property type="term" value="F:lysine-tRNA ligase activity"/>
    <property type="evidence" value="ECO:0007669"/>
    <property type="project" value="UniProtKB-UniRule"/>
</dbReference>
<dbReference type="GO" id="GO:0006430">
    <property type="term" value="P:lysyl-tRNA aminoacylation"/>
    <property type="evidence" value="ECO:0007669"/>
    <property type="project" value="UniProtKB-UniRule"/>
</dbReference>
<keyword evidence="4 7" id="KW-0067">ATP-binding</keyword>
<dbReference type="AlphaFoldDB" id="A0AAU8G915"/>
<protein>
    <recommendedName>
        <fullName evidence="7">Lysine--tRNA ligase</fullName>
        <ecNumber evidence="7">6.1.1.6</ecNumber>
    </recommendedName>
    <alternativeName>
        <fullName evidence="7">Lysyl-tRNA synthetase</fullName>
        <shortName evidence="7">LysRS</shortName>
    </alternativeName>
</protein>
<organism evidence="10">
    <name type="scientific">Dehalogenimonas sp. 4OHTPN</name>
    <dbReference type="NCBI Taxonomy" id="3166643"/>
    <lineage>
        <taxon>Bacteria</taxon>
        <taxon>Bacillati</taxon>
        <taxon>Chloroflexota</taxon>
        <taxon>Dehalococcoidia</taxon>
        <taxon>Dehalococcoidales</taxon>
        <taxon>Dehalococcoidaceae</taxon>
        <taxon>Dehalogenimonas</taxon>
    </lineage>
</organism>
<dbReference type="InterPro" id="IPR012340">
    <property type="entry name" value="NA-bd_OB-fold"/>
</dbReference>
<keyword evidence="1 7" id="KW-0436">Ligase</keyword>
<comment type="similarity">
    <text evidence="7">Belongs to the class-II aminoacyl-tRNA synthetase family.</text>
</comment>
<evidence type="ECO:0000259" key="9">
    <source>
        <dbReference type="PROSITE" id="PS50862"/>
    </source>
</evidence>
<proteinExistence type="inferred from homology"/>
<dbReference type="PRINTS" id="PR00982">
    <property type="entry name" value="TRNASYNTHLYS"/>
</dbReference>
<dbReference type="InterPro" id="IPR004365">
    <property type="entry name" value="NA-bd_OB_tRNA"/>
</dbReference>
<dbReference type="PANTHER" id="PTHR42918">
    <property type="entry name" value="LYSYL-TRNA SYNTHETASE"/>
    <property type="match status" value="1"/>
</dbReference>
<dbReference type="Gene3D" id="3.30.930.10">
    <property type="entry name" value="Bira Bifunctional Protein, Domain 2"/>
    <property type="match status" value="1"/>
</dbReference>
<name>A0AAU8G915_9CHLR</name>
<feature type="binding site" evidence="7">
    <location>
        <position position="408"/>
    </location>
    <ligand>
        <name>Mg(2+)</name>
        <dbReference type="ChEBI" id="CHEBI:18420"/>
        <label>2</label>
    </ligand>
</feature>
<evidence type="ECO:0000256" key="5">
    <source>
        <dbReference type="ARBA" id="ARBA00023146"/>
    </source>
</evidence>